<reference evidence="2 3" key="1">
    <citation type="submission" date="2022-05" db="EMBL/GenBank/DDBJ databases">
        <title>A multi-omics perspective on studying reproductive biology in Daphnia sinensis.</title>
        <authorList>
            <person name="Jia J."/>
        </authorList>
    </citation>
    <scope>NUCLEOTIDE SEQUENCE [LARGE SCALE GENOMIC DNA]</scope>
    <source>
        <strain evidence="2 3">WSL</strain>
    </source>
</reference>
<sequence>MKALVESTPEKKKLDDIQKDWYNYAANFLVYVLLQYHVMITCNTKPATKLDWVWKICTLRTRSGSHQFNFKRYKCSIDFNFGLMTLRLLMRLNVSCDNLHKEVVISYLEKRYVL</sequence>
<accession>A0AAD5L1U2</accession>
<evidence type="ECO:0000313" key="3">
    <source>
        <dbReference type="Proteomes" id="UP000820818"/>
    </source>
</evidence>
<keyword evidence="3" id="KW-1185">Reference proteome</keyword>
<keyword evidence="1" id="KW-1133">Transmembrane helix</keyword>
<organism evidence="2 3">
    <name type="scientific">Daphnia sinensis</name>
    <dbReference type="NCBI Taxonomy" id="1820382"/>
    <lineage>
        <taxon>Eukaryota</taxon>
        <taxon>Metazoa</taxon>
        <taxon>Ecdysozoa</taxon>
        <taxon>Arthropoda</taxon>
        <taxon>Crustacea</taxon>
        <taxon>Branchiopoda</taxon>
        <taxon>Diplostraca</taxon>
        <taxon>Cladocera</taxon>
        <taxon>Anomopoda</taxon>
        <taxon>Daphniidae</taxon>
        <taxon>Daphnia</taxon>
        <taxon>Daphnia similis group</taxon>
    </lineage>
</organism>
<protein>
    <submittedName>
        <fullName evidence="2">Uncharacterized protein</fullName>
    </submittedName>
</protein>
<feature type="transmembrane region" description="Helical" evidence="1">
    <location>
        <begin position="21"/>
        <end position="39"/>
    </location>
</feature>
<name>A0AAD5L1U2_9CRUS</name>
<evidence type="ECO:0000313" key="2">
    <source>
        <dbReference type="EMBL" id="KAI9553700.1"/>
    </source>
</evidence>
<keyword evidence="1" id="KW-0812">Transmembrane</keyword>
<keyword evidence="1" id="KW-0472">Membrane</keyword>
<proteinExistence type="predicted"/>
<dbReference type="AlphaFoldDB" id="A0AAD5L1U2"/>
<evidence type="ECO:0000256" key="1">
    <source>
        <dbReference type="SAM" id="Phobius"/>
    </source>
</evidence>
<gene>
    <name evidence="2" type="ORF">GHT06_021628</name>
</gene>
<dbReference type="EMBL" id="WJBH02000009">
    <property type="protein sequence ID" value="KAI9553700.1"/>
    <property type="molecule type" value="Genomic_DNA"/>
</dbReference>
<dbReference type="Proteomes" id="UP000820818">
    <property type="component" value="Linkage Group LG9"/>
</dbReference>
<comment type="caution">
    <text evidence="2">The sequence shown here is derived from an EMBL/GenBank/DDBJ whole genome shotgun (WGS) entry which is preliminary data.</text>
</comment>